<name>A0AAW5F5S4_CLOSY</name>
<dbReference type="InterPro" id="IPR018062">
    <property type="entry name" value="HTH_AraC-typ_CS"/>
</dbReference>
<dbReference type="GO" id="GO:0043565">
    <property type="term" value="F:sequence-specific DNA binding"/>
    <property type="evidence" value="ECO:0007669"/>
    <property type="project" value="InterPro"/>
</dbReference>
<dbReference type="RefSeq" id="WP_009295802.1">
    <property type="nucleotide sequence ID" value="NZ_CACRUA010000030.1"/>
</dbReference>
<dbReference type="InterPro" id="IPR037923">
    <property type="entry name" value="HTH-like"/>
</dbReference>
<dbReference type="Pfam" id="PF02311">
    <property type="entry name" value="AraC_binding"/>
    <property type="match status" value="1"/>
</dbReference>
<feature type="compositionally biased region" description="Basic and acidic residues" evidence="4">
    <location>
        <begin position="277"/>
        <end position="296"/>
    </location>
</feature>
<evidence type="ECO:0000256" key="1">
    <source>
        <dbReference type="ARBA" id="ARBA00023015"/>
    </source>
</evidence>
<sequence length="304" mass="35504">MDSYEKRGYLDREFRLFHLSACLPGDISYHYHDFDKVLIFLRGDVDYVIEGRSYHLNPYDIVLVGHHSIHKPLLRSGDVYERIVVYLSPGYVDSFRTENCDLSRCFKDAREHCSDVLRISSLKISSLYESLIRLEKACREDGYAKELYCRILFLEFMIHLNRAASGSHLEYVSTSPSSEKVLEIMRYISENPSADFTIDSLASRFFLSKFHMMRLFKQETGYTINSYINEKRLLMAKELLGRNLPVTEVCFRCGFRNYAAFLRAYKKNFGENPKSGKRPEGRTSVDNLHAPRTEHRLQKKPLSQ</sequence>
<gene>
    <name evidence="6" type="ORF">K5I21_13465</name>
    <name evidence="7" type="ORF">PM006_13680</name>
</gene>
<dbReference type="InterPro" id="IPR009057">
    <property type="entry name" value="Homeodomain-like_sf"/>
</dbReference>
<evidence type="ECO:0000313" key="6">
    <source>
        <dbReference type="EMBL" id="MCK0086862.1"/>
    </source>
</evidence>
<dbReference type="SUPFAM" id="SSF46689">
    <property type="entry name" value="Homeodomain-like"/>
    <property type="match status" value="2"/>
</dbReference>
<dbReference type="PROSITE" id="PS01124">
    <property type="entry name" value="HTH_ARAC_FAMILY_2"/>
    <property type="match status" value="1"/>
</dbReference>
<dbReference type="PANTHER" id="PTHR43280">
    <property type="entry name" value="ARAC-FAMILY TRANSCRIPTIONAL REGULATOR"/>
    <property type="match status" value="1"/>
</dbReference>
<protein>
    <submittedName>
        <fullName evidence="6">AraC family transcriptional regulator</fullName>
    </submittedName>
</protein>
<dbReference type="Proteomes" id="UP001300871">
    <property type="component" value="Unassembled WGS sequence"/>
</dbReference>
<dbReference type="InterPro" id="IPR018060">
    <property type="entry name" value="HTH_AraC"/>
</dbReference>
<dbReference type="AlphaFoldDB" id="A0AAW5F5S4"/>
<dbReference type="EMBL" id="JAINVB010000001">
    <property type="protein sequence ID" value="MCK0086862.1"/>
    <property type="molecule type" value="Genomic_DNA"/>
</dbReference>
<dbReference type="PANTHER" id="PTHR43280:SF34">
    <property type="entry name" value="ARAC-FAMILY TRANSCRIPTIONAL REGULATOR"/>
    <property type="match status" value="1"/>
</dbReference>
<evidence type="ECO:0000313" key="7">
    <source>
        <dbReference type="EMBL" id="MDB2001254.1"/>
    </source>
</evidence>
<feature type="domain" description="HTH araC/xylS-type" evidence="5">
    <location>
        <begin position="182"/>
        <end position="279"/>
    </location>
</feature>
<dbReference type="GeneID" id="57969811"/>
<accession>A0AAW5F5S4</accession>
<evidence type="ECO:0000313" key="8">
    <source>
        <dbReference type="Proteomes" id="UP001203136"/>
    </source>
</evidence>
<dbReference type="Gene3D" id="2.60.120.10">
    <property type="entry name" value="Jelly Rolls"/>
    <property type="match status" value="1"/>
</dbReference>
<organism evidence="6 8">
    <name type="scientific">Clostridium symbiosum</name>
    <name type="common">Bacteroides symbiosus</name>
    <dbReference type="NCBI Taxonomy" id="1512"/>
    <lineage>
        <taxon>Bacteria</taxon>
        <taxon>Bacillati</taxon>
        <taxon>Bacillota</taxon>
        <taxon>Clostridia</taxon>
        <taxon>Lachnospirales</taxon>
        <taxon>Lachnospiraceae</taxon>
        <taxon>Otoolea</taxon>
    </lineage>
</organism>
<keyword evidence="1" id="KW-0805">Transcription regulation</keyword>
<dbReference type="PROSITE" id="PS00041">
    <property type="entry name" value="HTH_ARAC_FAMILY_1"/>
    <property type="match status" value="1"/>
</dbReference>
<dbReference type="GO" id="GO:0003700">
    <property type="term" value="F:DNA-binding transcription factor activity"/>
    <property type="evidence" value="ECO:0007669"/>
    <property type="project" value="InterPro"/>
</dbReference>
<feature type="region of interest" description="Disordered" evidence="4">
    <location>
        <begin position="272"/>
        <end position="304"/>
    </location>
</feature>
<dbReference type="SMART" id="SM00342">
    <property type="entry name" value="HTH_ARAC"/>
    <property type="match status" value="1"/>
</dbReference>
<keyword evidence="3" id="KW-0804">Transcription</keyword>
<dbReference type="InterPro" id="IPR014710">
    <property type="entry name" value="RmlC-like_jellyroll"/>
</dbReference>
<dbReference type="InterPro" id="IPR003313">
    <property type="entry name" value="AraC-bd"/>
</dbReference>
<reference evidence="7" key="2">
    <citation type="submission" date="2023-01" db="EMBL/GenBank/DDBJ databases">
        <title>Human gut microbiome strain richness.</title>
        <authorList>
            <person name="Chen-Liaw A."/>
        </authorList>
    </citation>
    <scope>NUCLEOTIDE SEQUENCE</scope>
    <source>
        <strain evidence="7">B1_m1001713B170214d0_201011</strain>
    </source>
</reference>
<dbReference type="EMBL" id="JAQLGM010000034">
    <property type="protein sequence ID" value="MDB2001254.1"/>
    <property type="molecule type" value="Genomic_DNA"/>
</dbReference>
<keyword evidence="2" id="KW-0238">DNA-binding</keyword>
<evidence type="ECO:0000256" key="2">
    <source>
        <dbReference type="ARBA" id="ARBA00023125"/>
    </source>
</evidence>
<evidence type="ECO:0000256" key="3">
    <source>
        <dbReference type="ARBA" id="ARBA00023163"/>
    </source>
</evidence>
<evidence type="ECO:0000259" key="5">
    <source>
        <dbReference type="PROSITE" id="PS01124"/>
    </source>
</evidence>
<reference evidence="6" key="1">
    <citation type="journal article" date="2022" name="Cell Host Microbe">
        <title>Colonization of the live biotherapeutic product VE303 and modulation of the microbiota and metabolites in healthy volunteers.</title>
        <authorList>
            <person name="Dsouza M."/>
            <person name="Menon R."/>
            <person name="Crossette E."/>
            <person name="Bhattarai S.K."/>
            <person name="Schneider J."/>
            <person name="Kim Y.G."/>
            <person name="Reddy S."/>
            <person name="Caballero S."/>
            <person name="Felix C."/>
            <person name="Cornacchione L."/>
            <person name="Hendrickson J."/>
            <person name="Watson A.R."/>
            <person name="Minot S.S."/>
            <person name="Greenfield N."/>
            <person name="Schopf L."/>
            <person name="Szabady R."/>
            <person name="Patarroyo J."/>
            <person name="Smith W."/>
            <person name="Harrison P."/>
            <person name="Kuijper E.J."/>
            <person name="Kelly C.P."/>
            <person name="Olle B."/>
            <person name="Bobilev D."/>
            <person name="Silber J.L."/>
            <person name="Bucci V."/>
            <person name="Roberts B."/>
            <person name="Faith J."/>
            <person name="Norman J.M."/>
        </authorList>
    </citation>
    <scope>NUCLEOTIDE SEQUENCE</scope>
    <source>
        <strain evidence="6">VE303-04</strain>
    </source>
</reference>
<dbReference type="Proteomes" id="UP001203136">
    <property type="component" value="Unassembled WGS sequence"/>
</dbReference>
<dbReference type="SUPFAM" id="SSF51215">
    <property type="entry name" value="Regulatory protein AraC"/>
    <property type="match status" value="1"/>
</dbReference>
<proteinExistence type="predicted"/>
<dbReference type="Pfam" id="PF12833">
    <property type="entry name" value="HTH_18"/>
    <property type="match status" value="1"/>
</dbReference>
<evidence type="ECO:0000256" key="4">
    <source>
        <dbReference type="SAM" id="MobiDB-lite"/>
    </source>
</evidence>
<dbReference type="Gene3D" id="1.10.10.60">
    <property type="entry name" value="Homeodomain-like"/>
    <property type="match status" value="2"/>
</dbReference>
<comment type="caution">
    <text evidence="6">The sequence shown here is derived from an EMBL/GenBank/DDBJ whole genome shotgun (WGS) entry which is preliminary data.</text>
</comment>